<dbReference type="GO" id="GO:0008887">
    <property type="term" value="F:glycerate kinase activity"/>
    <property type="evidence" value="ECO:0007669"/>
    <property type="project" value="UniProtKB-EC"/>
</dbReference>
<reference evidence="5 6" key="1">
    <citation type="submission" date="2023-07" db="EMBL/GenBank/DDBJ databases">
        <title>Genomic Encyclopedia of Type Strains, Phase IV (KMG-IV): sequencing the most valuable type-strain genomes for metagenomic binning, comparative biology and taxonomic classification.</title>
        <authorList>
            <person name="Goeker M."/>
        </authorList>
    </citation>
    <scope>NUCLEOTIDE SEQUENCE [LARGE SCALE GENOMIC DNA]</scope>
    <source>
        <strain evidence="5 6">DSM 45903</strain>
    </source>
</reference>
<dbReference type="NCBIfam" id="TIGR00045">
    <property type="entry name" value="glycerate kinase"/>
    <property type="match status" value="1"/>
</dbReference>
<dbReference type="InterPro" id="IPR036129">
    <property type="entry name" value="Glycerate_kinase_sf"/>
</dbReference>
<evidence type="ECO:0000256" key="1">
    <source>
        <dbReference type="ARBA" id="ARBA00006284"/>
    </source>
</evidence>
<dbReference type="InterPro" id="IPR018197">
    <property type="entry name" value="Glycerate_kinase_RE-like"/>
</dbReference>
<sequence length="395" mass="42466">MRITHQTTNVKSNQTKELNIVIAPDSYKGSLTAKEVGETIWKAFSRELEGAQITVVPMADGGEGTVEALVCARGGKFETVWVTGPLLQPVESRYGILGDGDTVVMEVANIAGLTMVDEQKRNPLHTSTIGVGQVWMHALDRGYRRFIIGLGGSATNDGGLGMLQALGAEFRDRTGQSVKPAGGSLGIIEDVRLDLLDSRLKECEILVATDVTNPLCGEQGSSRVFGPQKGATEDQIRQLDQGLAHFARLLEGDRGESLQDRPGAGAAGGLGFALLFLGAKIAPGAQIIANASGFAEKISQADWVITGEGRTDHQTLYGKLPVYVAEVANRHGAKPLLISGSIGPDVEPLYRHFVSMHSILRRPMLLEQAMKNAETLLYETAREIGRLIRAVEMDR</sequence>
<dbReference type="Proteomes" id="UP001185012">
    <property type="component" value="Unassembled WGS sequence"/>
</dbReference>
<dbReference type="Gene3D" id="3.90.1510.10">
    <property type="entry name" value="Glycerate kinase, domain 2"/>
    <property type="match status" value="1"/>
</dbReference>
<dbReference type="EMBL" id="JAVDQG010000001">
    <property type="protein sequence ID" value="MDR6224470.1"/>
    <property type="molecule type" value="Genomic_DNA"/>
</dbReference>
<dbReference type="Gene3D" id="3.40.50.10350">
    <property type="entry name" value="Glycerate kinase, domain 1"/>
    <property type="match status" value="1"/>
</dbReference>
<keyword evidence="2 4" id="KW-0808">Transferase</keyword>
<dbReference type="PANTHER" id="PTHR21599:SF0">
    <property type="entry name" value="GLYCERATE KINASE"/>
    <property type="match status" value="1"/>
</dbReference>
<dbReference type="PANTHER" id="PTHR21599">
    <property type="entry name" value="GLYCERATE KINASE"/>
    <property type="match status" value="1"/>
</dbReference>
<dbReference type="InterPro" id="IPR018193">
    <property type="entry name" value="Glyc_kinase_flavodox-like_fold"/>
</dbReference>
<gene>
    <name evidence="5" type="ORF">JOE21_000458</name>
</gene>
<name>A0ABU1IKY3_9BACL</name>
<accession>A0ABU1IKY3</accession>
<evidence type="ECO:0000313" key="5">
    <source>
        <dbReference type="EMBL" id="MDR6224470.1"/>
    </source>
</evidence>
<dbReference type="EC" id="2.7.1.31" evidence="5"/>
<evidence type="ECO:0000313" key="6">
    <source>
        <dbReference type="Proteomes" id="UP001185012"/>
    </source>
</evidence>
<dbReference type="RefSeq" id="WP_309861834.1">
    <property type="nucleotide sequence ID" value="NZ_JAVDQG010000001.1"/>
</dbReference>
<dbReference type="InterPro" id="IPR004381">
    <property type="entry name" value="Glycerate_kinase"/>
</dbReference>
<organism evidence="5 6">
    <name type="scientific">Desmospora profundinema</name>
    <dbReference type="NCBI Taxonomy" id="1571184"/>
    <lineage>
        <taxon>Bacteria</taxon>
        <taxon>Bacillati</taxon>
        <taxon>Bacillota</taxon>
        <taxon>Bacilli</taxon>
        <taxon>Bacillales</taxon>
        <taxon>Thermoactinomycetaceae</taxon>
        <taxon>Desmospora</taxon>
    </lineage>
</organism>
<evidence type="ECO:0000256" key="4">
    <source>
        <dbReference type="PIRNR" id="PIRNR006078"/>
    </source>
</evidence>
<keyword evidence="6" id="KW-1185">Reference proteome</keyword>
<evidence type="ECO:0000256" key="2">
    <source>
        <dbReference type="ARBA" id="ARBA00022679"/>
    </source>
</evidence>
<keyword evidence="3 4" id="KW-0418">Kinase</keyword>
<protein>
    <submittedName>
        <fullName evidence="5">Glycerate kinase</fullName>
        <ecNumber evidence="5">2.7.1.31</ecNumber>
    </submittedName>
</protein>
<comment type="similarity">
    <text evidence="1 4">Belongs to the glycerate kinase type-1 family.</text>
</comment>
<evidence type="ECO:0000256" key="3">
    <source>
        <dbReference type="ARBA" id="ARBA00022777"/>
    </source>
</evidence>
<dbReference type="SUPFAM" id="SSF110738">
    <property type="entry name" value="Glycerate kinase I"/>
    <property type="match status" value="1"/>
</dbReference>
<dbReference type="Pfam" id="PF02595">
    <property type="entry name" value="Gly_kinase"/>
    <property type="match status" value="1"/>
</dbReference>
<dbReference type="PIRSF" id="PIRSF006078">
    <property type="entry name" value="GlxK"/>
    <property type="match status" value="1"/>
</dbReference>
<proteinExistence type="inferred from homology"/>
<comment type="caution">
    <text evidence="5">The sequence shown here is derived from an EMBL/GenBank/DDBJ whole genome shotgun (WGS) entry which is preliminary data.</text>
</comment>